<dbReference type="Pfam" id="PF13538">
    <property type="entry name" value="UvrD_C_2"/>
    <property type="match status" value="1"/>
</dbReference>
<dbReference type="Proteomes" id="UP000317990">
    <property type="component" value="Unassembled WGS sequence"/>
</dbReference>
<dbReference type="PANTHER" id="PTHR43788:SF6">
    <property type="entry name" value="DNA HELICASE B"/>
    <property type="match status" value="1"/>
</dbReference>
<dbReference type="InterPro" id="IPR027785">
    <property type="entry name" value="UvrD-like_helicase_C"/>
</dbReference>
<gene>
    <name evidence="4" type="ORF">ERJ67_00325</name>
</gene>
<dbReference type="CDD" id="cd17933">
    <property type="entry name" value="DEXSc_RecD-like"/>
    <property type="match status" value="1"/>
</dbReference>
<evidence type="ECO:0000256" key="2">
    <source>
        <dbReference type="ARBA" id="ARBA00022840"/>
    </source>
</evidence>
<evidence type="ECO:0000313" key="5">
    <source>
        <dbReference type="Proteomes" id="UP000317990"/>
    </source>
</evidence>
<dbReference type="PANTHER" id="PTHR43788">
    <property type="entry name" value="DNA2/NAM7 HELICASE FAMILY MEMBER"/>
    <property type="match status" value="1"/>
</dbReference>
<dbReference type="Gene3D" id="3.40.50.300">
    <property type="entry name" value="P-loop containing nucleotide triphosphate hydrolases"/>
    <property type="match status" value="2"/>
</dbReference>
<dbReference type="EMBL" id="SRMO01000001">
    <property type="protein sequence ID" value="TGG96836.1"/>
    <property type="molecule type" value="Genomic_DNA"/>
</dbReference>
<evidence type="ECO:0000259" key="3">
    <source>
        <dbReference type="Pfam" id="PF13538"/>
    </source>
</evidence>
<evidence type="ECO:0000256" key="1">
    <source>
        <dbReference type="ARBA" id="ARBA00022741"/>
    </source>
</evidence>
<dbReference type="InterPro" id="IPR050534">
    <property type="entry name" value="Coronavir_polyprotein_1ab"/>
</dbReference>
<evidence type="ECO:0000313" key="4">
    <source>
        <dbReference type="EMBL" id="TGG96836.1"/>
    </source>
</evidence>
<dbReference type="AlphaFoldDB" id="A0A524RR91"/>
<keyword evidence="2" id="KW-0067">ATP-binding</keyword>
<dbReference type="GO" id="GO:0005524">
    <property type="term" value="F:ATP binding"/>
    <property type="evidence" value="ECO:0007669"/>
    <property type="project" value="UniProtKB-KW"/>
</dbReference>
<dbReference type="SUPFAM" id="SSF52540">
    <property type="entry name" value="P-loop containing nucleoside triphosphate hydrolases"/>
    <property type="match status" value="1"/>
</dbReference>
<comment type="caution">
    <text evidence="4">The sequence shown here is derived from an EMBL/GenBank/DDBJ whole genome shotgun (WGS) entry which is preliminary data.</text>
</comment>
<sequence length="493" mass="53136">MLDAAEQRELLPALGEAELLARVEESADPSGWGLSAATPAQPRPLVWHHGQLWLRRYWEAQQRVLQMVAERAATASDLAGPGSDSGDHWLGMGRTPGHDAAMEQWLERQLLVLTGGPGCGKTTLVGLLLLAELRQRRDRRIALAAPTGKAAARLQDALHDCAVRIGQASQALLSLRAVTLHRLLETGPRGHGRDRGRPLEADVVVVDEASMVDLPMLDGLLQALPSRARLLLIGDPAQLPAIGPGAPLEAVVRQGKGVVTLTHGFRNDGAIATVAALLRQRAGNDPGRAELTATALVDRLRELAPDDNLHWQEYVPPQLPAGLEHTVRAHVERLRQLACDAELAAECQLQALEDLVLLSPLRRGGWGVEILNRRFLGNAPSGRWPAGTPILCLRNAPALDLANGDVGLVLPGETALFRTAQGRRQVSLQRLPPCEQALALTIHKSQGSQYRQVVVLLPAAERQALDRRLLYTALTRARGRVVLITAPGCLSAG</sequence>
<keyword evidence="1" id="KW-0547">Nucleotide-binding</keyword>
<dbReference type="Gene3D" id="2.30.30.940">
    <property type="match status" value="1"/>
</dbReference>
<accession>A0A524RR91</accession>
<dbReference type="Pfam" id="PF13245">
    <property type="entry name" value="AAA_19"/>
    <property type="match status" value="1"/>
</dbReference>
<feature type="domain" description="UvrD-like helicase C-terminal" evidence="3">
    <location>
        <begin position="437"/>
        <end position="484"/>
    </location>
</feature>
<proteinExistence type="predicted"/>
<dbReference type="CDD" id="cd18809">
    <property type="entry name" value="SF1_C_RecD"/>
    <property type="match status" value="1"/>
</dbReference>
<dbReference type="GO" id="GO:0003678">
    <property type="term" value="F:DNA helicase activity"/>
    <property type="evidence" value="ECO:0007669"/>
    <property type="project" value="UniProtKB-ARBA"/>
</dbReference>
<reference evidence="4 5" key="1">
    <citation type="journal article" date="2019" name="mSystems">
        <title>Life at home and on the roam: Genomic adaptions reflect the dual lifestyle of an intracellular, facultative symbiont.</title>
        <authorList>
            <person name="Burgsdorf I."/>
        </authorList>
    </citation>
    <scope>NUCLEOTIDE SEQUENCE [LARGE SCALE GENOMIC DNA]</scope>
    <source>
        <strain evidence="4">277cV</strain>
    </source>
</reference>
<protein>
    <submittedName>
        <fullName evidence="4">DUF2075 domain-containing protein</fullName>
    </submittedName>
</protein>
<name>A0A524RR91_9CHRO</name>
<dbReference type="InterPro" id="IPR027417">
    <property type="entry name" value="P-loop_NTPase"/>
</dbReference>
<organism evidence="4 5">
    <name type="scientific">Aphanocapsa feldmannii 277cV</name>
    <dbReference type="NCBI Taxonomy" id="2507553"/>
    <lineage>
        <taxon>Bacteria</taxon>
        <taxon>Bacillati</taxon>
        <taxon>Cyanobacteriota</taxon>
        <taxon>Cyanophyceae</taxon>
        <taxon>Oscillatoriophycideae</taxon>
        <taxon>Chroococcales</taxon>
        <taxon>Microcystaceae</taxon>
        <taxon>Aphanocapsa</taxon>
    </lineage>
</organism>